<dbReference type="SUPFAM" id="SSF47576">
    <property type="entry name" value="Calponin-homology domain, CH-domain"/>
    <property type="match status" value="1"/>
</dbReference>
<dbReference type="GO" id="GO:0036449">
    <property type="term" value="C:microtubule minus-end"/>
    <property type="evidence" value="ECO:0007669"/>
    <property type="project" value="TreeGrafter"/>
</dbReference>
<dbReference type="InterPro" id="IPR036872">
    <property type="entry name" value="CH_dom_sf"/>
</dbReference>
<dbReference type="Proteomes" id="UP000092443">
    <property type="component" value="Unplaced"/>
</dbReference>
<dbReference type="Gene3D" id="3.10.20.360">
    <property type="entry name" value="CKK domain"/>
    <property type="match status" value="1"/>
</dbReference>
<gene>
    <name evidence="12" type="primary">LOC119641139</name>
</gene>
<evidence type="ECO:0000256" key="6">
    <source>
        <dbReference type="PROSITE-ProRule" id="PRU00841"/>
    </source>
</evidence>
<feature type="compositionally biased region" description="Basic and acidic residues" evidence="8">
    <location>
        <begin position="1387"/>
        <end position="1423"/>
    </location>
</feature>
<proteinExistence type="inferred from homology"/>
<feature type="compositionally biased region" description="Basic and acidic residues" evidence="8">
    <location>
        <begin position="554"/>
        <end position="564"/>
    </location>
</feature>
<feature type="region of interest" description="Disordered" evidence="8">
    <location>
        <begin position="373"/>
        <end position="392"/>
    </location>
</feature>
<feature type="region of interest" description="Disordered" evidence="8">
    <location>
        <begin position="336"/>
        <end position="355"/>
    </location>
</feature>
<keyword evidence="11" id="KW-1185">Reference proteome</keyword>
<feature type="compositionally biased region" description="Basic and acidic residues" evidence="8">
    <location>
        <begin position="446"/>
        <end position="461"/>
    </location>
</feature>
<feature type="compositionally biased region" description="Low complexity" evidence="8">
    <location>
        <begin position="590"/>
        <end position="606"/>
    </location>
</feature>
<dbReference type="FunFam" id="3.10.20.360:FF:000002">
    <property type="entry name" value="Patronin, isoform M"/>
    <property type="match status" value="1"/>
</dbReference>
<feature type="region of interest" description="Disordered" evidence="8">
    <location>
        <begin position="770"/>
        <end position="823"/>
    </location>
</feature>
<evidence type="ECO:0000259" key="10">
    <source>
        <dbReference type="PROSITE" id="PS51508"/>
    </source>
</evidence>
<feature type="compositionally biased region" description="Polar residues" evidence="8">
    <location>
        <begin position="491"/>
        <end position="507"/>
    </location>
</feature>
<reference evidence="12" key="1">
    <citation type="submission" date="2025-08" db="UniProtKB">
        <authorList>
            <consortium name="RefSeq"/>
        </authorList>
    </citation>
    <scope>IDENTIFICATION</scope>
    <source>
        <tissue evidence="12">Whole body pupa</tissue>
    </source>
</reference>
<feature type="region of interest" description="Disordered" evidence="8">
    <location>
        <begin position="917"/>
        <end position="964"/>
    </location>
</feature>
<evidence type="ECO:0000256" key="7">
    <source>
        <dbReference type="SAM" id="Coils"/>
    </source>
</evidence>
<feature type="compositionally biased region" description="Low complexity" evidence="8">
    <location>
        <begin position="1487"/>
        <end position="1505"/>
    </location>
</feature>
<feature type="compositionally biased region" description="Polar residues" evidence="8">
    <location>
        <begin position="1304"/>
        <end position="1317"/>
    </location>
</feature>
<feature type="region of interest" description="Disordered" evidence="8">
    <location>
        <begin position="1383"/>
        <end position="1423"/>
    </location>
</feature>
<feature type="domain" description="Calponin-homology (CH)" evidence="9">
    <location>
        <begin position="155"/>
        <end position="287"/>
    </location>
</feature>
<feature type="compositionally biased region" description="Polar residues" evidence="8">
    <location>
        <begin position="997"/>
        <end position="1007"/>
    </location>
</feature>
<evidence type="ECO:0000259" key="9">
    <source>
        <dbReference type="PROSITE" id="PS50021"/>
    </source>
</evidence>
<feature type="region of interest" description="Disordered" evidence="8">
    <location>
        <begin position="1460"/>
        <end position="1513"/>
    </location>
</feature>
<name>A0A9C6DX46_9MUSC</name>
<evidence type="ECO:0000256" key="4">
    <source>
        <dbReference type="ARBA" id="ARBA00023054"/>
    </source>
</evidence>
<dbReference type="InterPro" id="IPR032940">
    <property type="entry name" value="CAMSAP"/>
</dbReference>
<dbReference type="Pfam" id="PF08683">
    <property type="entry name" value="CAMSAP_CKK"/>
    <property type="match status" value="1"/>
</dbReference>
<keyword evidence="4 7" id="KW-0175">Coiled coil</keyword>
<feature type="coiled-coil region" evidence="7">
    <location>
        <begin position="663"/>
        <end position="690"/>
    </location>
</feature>
<evidence type="ECO:0000256" key="2">
    <source>
        <dbReference type="ARBA" id="ARBA00022490"/>
    </source>
</evidence>
<evidence type="ECO:0000313" key="12">
    <source>
        <dbReference type="RefSeq" id="XP_037895550.1"/>
    </source>
</evidence>
<dbReference type="InterPro" id="IPR011033">
    <property type="entry name" value="PRC_barrel-like_sf"/>
</dbReference>
<feature type="compositionally biased region" description="Polar residues" evidence="8">
    <location>
        <begin position="1044"/>
        <end position="1064"/>
    </location>
</feature>
<feature type="compositionally biased region" description="Polar residues" evidence="8">
    <location>
        <begin position="342"/>
        <end position="355"/>
    </location>
</feature>
<dbReference type="InterPro" id="IPR038209">
    <property type="entry name" value="CKK_dom_sf"/>
</dbReference>
<feature type="compositionally biased region" description="Polar residues" evidence="8">
    <location>
        <begin position="1019"/>
        <end position="1033"/>
    </location>
</feature>
<dbReference type="PANTHER" id="PTHR21595:SF0">
    <property type="entry name" value="PATRONIN"/>
    <property type="match status" value="1"/>
</dbReference>
<dbReference type="SMART" id="SM01051">
    <property type="entry name" value="CAMSAP_CKK"/>
    <property type="match status" value="1"/>
</dbReference>
<dbReference type="InterPro" id="IPR022613">
    <property type="entry name" value="CH_CAMSAP_2"/>
</dbReference>
<feature type="region of interest" description="Disordered" evidence="8">
    <location>
        <begin position="446"/>
        <end position="508"/>
    </location>
</feature>
<keyword evidence="5" id="KW-0206">Cytoskeleton</keyword>
<dbReference type="PROSITE" id="PS50021">
    <property type="entry name" value="CH"/>
    <property type="match status" value="1"/>
</dbReference>
<evidence type="ECO:0000256" key="5">
    <source>
        <dbReference type="ARBA" id="ARBA00023212"/>
    </source>
</evidence>
<comment type="domain">
    <text evidence="6">The CKK domain binds microtubules.</text>
</comment>
<keyword evidence="3 6" id="KW-0493">Microtubule</keyword>
<feature type="compositionally biased region" description="Low complexity" evidence="8">
    <location>
        <begin position="1008"/>
        <end position="1018"/>
    </location>
</feature>
<feature type="compositionally biased region" description="Polar residues" evidence="8">
    <location>
        <begin position="1325"/>
        <end position="1349"/>
    </location>
</feature>
<feature type="compositionally biased region" description="Low complexity" evidence="8">
    <location>
        <begin position="565"/>
        <end position="574"/>
    </location>
</feature>
<evidence type="ECO:0000256" key="8">
    <source>
        <dbReference type="SAM" id="MobiDB-lite"/>
    </source>
</evidence>
<dbReference type="SUPFAM" id="SSF50346">
    <property type="entry name" value="PRC-barrel domain"/>
    <property type="match status" value="1"/>
</dbReference>
<feature type="region of interest" description="Disordered" evidence="8">
    <location>
        <begin position="978"/>
        <end position="1079"/>
    </location>
</feature>
<feature type="compositionally biased region" description="Low complexity" evidence="8">
    <location>
        <begin position="944"/>
        <end position="955"/>
    </location>
</feature>
<organism evidence="11 12">
    <name type="scientific">Glossina fuscipes</name>
    <dbReference type="NCBI Taxonomy" id="7396"/>
    <lineage>
        <taxon>Eukaryota</taxon>
        <taxon>Metazoa</taxon>
        <taxon>Ecdysozoa</taxon>
        <taxon>Arthropoda</taxon>
        <taxon>Hexapoda</taxon>
        <taxon>Insecta</taxon>
        <taxon>Pterygota</taxon>
        <taxon>Neoptera</taxon>
        <taxon>Endopterygota</taxon>
        <taxon>Diptera</taxon>
        <taxon>Brachycera</taxon>
        <taxon>Muscomorpha</taxon>
        <taxon>Hippoboscoidea</taxon>
        <taxon>Glossinidae</taxon>
        <taxon>Glossina</taxon>
    </lineage>
</organism>
<dbReference type="Gene3D" id="1.10.418.10">
    <property type="entry name" value="Calponin-like domain"/>
    <property type="match status" value="1"/>
</dbReference>
<evidence type="ECO:0000313" key="11">
    <source>
        <dbReference type="Proteomes" id="UP000092443"/>
    </source>
</evidence>
<evidence type="ECO:0000256" key="1">
    <source>
        <dbReference type="ARBA" id="ARBA00004245"/>
    </source>
</evidence>
<feature type="region of interest" description="Disordered" evidence="8">
    <location>
        <begin position="864"/>
        <end position="900"/>
    </location>
</feature>
<dbReference type="Pfam" id="PF25532">
    <property type="entry name" value="CH_CAMSAP2_N"/>
    <property type="match status" value="1"/>
</dbReference>
<keyword evidence="2" id="KW-0963">Cytoplasm</keyword>
<feature type="compositionally biased region" description="Polar residues" evidence="8">
    <location>
        <begin position="575"/>
        <end position="589"/>
    </location>
</feature>
<feature type="region of interest" description="Disordered" evidence="8">
    <location>
        <begin position="547"/>
        <end position="651"/>
    </location>
</feature>
<accession>A0A9C6DX46</accession>
<dbReference type="InterPro" id="IPR001715">
    <property type="entry name" value="CH_dom"/>
</dbReference>
<feature type="compositionally biased region" description="Basic residues" evidence="8">
    <location>
        <begin position="1468"/>
        <end position="1479"/>
    </location>
</feature>
<sequence>MDETLEIRQARHRASVKWLLSKAYNNRVPDNLKEPFYRDHENQERLKPKIIVDLGNATLYCQTLSNLYSDPNYQSLNHWSILQTLARKGVPVNESKDMPLTETVLIQTNPLRIMAHMAVIESLMLLFAKEIASGDRVNNAIKRISGSNYQSPAGANTEQTLLSWVSYTCSALKKRVERDISTGVTDEQGKRLQTPDIPPVRDFQDLCDGICLALLLSYYCPKAVQWTDVRINYLPAVEDSIHNVLIVSNFSERHLPYNVFHMLPEDITYMRGSMKLNLLVLLADLFNLFEIHPANCVNYPGMDSLEVIAKQNAGANEHGFYHRRGLTMPTVTPIPDLRSDLDQPTGSPTTRPQFQVTYTNSSSGFIHKPVPQTIQQQQQPPPQPQISSQQLQQSDYHINVENTHYDNEAFIVHKSRGITTLSSMHMQQQQQQQQQDPLMPARLRQAKEKNNHETKADERGDNVPAGRPSNWDQNRRPSYAGRRSRRNSSSEDSQLTIENFGGSQDQLNAIDRFERERDRERKLSNTTIEPVAAVRSSIIDARGTLQLGYDTDSGSEKQDHDTEKQQQQQQEQQQTLKRQPSYDNVSLAGNSQSRTSMTSTNNNQTQKHSNSPDITDEPPRDPNATLTRKSSNASMHMKSSNWQNNQNDLFDDDTRSLDSAYKLSNMRMKLEEKRRRIETALMRYQEKMSQDDLEGDYMKWETMSNDSKRTSDIDPNELDKYQQIAIMNMNLQDLQHDIQRLASQQAQQMQAQQLLQAQQIANMLNQQQQNFGSQQHLADPYSPRPLSHQANYGSSPHLPQAFNNSGLNPYSRPPSRDPYQQQQMPPAMPLQFINDAGQYMYAQQQPVPQYNAIPMHYNVSADNNAVPYNNSNHTYIGGPPTYSNQTHQQQQQQQQQQPHPTYIPRQSVYDDYIPPQSMMVREPNMSPQPNNYYVHEQQPPPLSQPQLQSGSQQYSNQRRTWAQSSFDHSQMIDVNAWQTPRKSQPPPSQRSDDGSSAWGSPQMDSNMQHQQQRSSIQQNGDSQTYPIHSSPIHSQRVPAGGGVNNVQRQHSMTNLRENIRSPNVATPKASSAPTPPDDVMAPQSICFIGDEDDVDELDRSLLEKMQNTGLSEYSFPIHHNQQHQQQQCFERNNSAEDYNEMMPQKLNITSGNLTYRIPSPQRPHLHANSFQDPRASDRNTNEKGFYISFDDDQPKRPKPPLRAKRSPKKEKSMDSVDHQVSPKVDINSFYEDGIGVIVEPKLRPKIYNHRNAEINATGSQKLNLNNNSGKATYNKYTDSPIQLSQVMAMGNNDNKNEHAKLINNSHNNHNIDCSQLQTPPPTPKQAITASPTLQRKSSPVITRQQLADSKSQALVIGTDVSSLDPESVDEMERRKEKIMLMSLQRRQQQEEAKERKEQEAARKRELEREKEEEKQRKKEEQMARRAAILEQHRLKKALEEAEREGKTLDHRSDLMHKPVSQTTVTRTRTQKSTRPRPKTIHVDDGSVDISEASSISSRGKKGSSSNITGPKLYKQPAAKSNRGIILNAVEYCVFPGAVNREAKQKVLEKIARSEAKHFLILFRDAGCQFRALYSYTPETEQVFKLYGTGPSQVDEVMFDKFFKYNSGGKCFSQVHTKHLTVTIDAFTIHNSLWQGKKVNLPSKKDMALVI</sequence>
<feature type="region of interest" description="Disordered" evidence="8">
    <location>
        <begin position="1304"/>
        <end position="1349"/>
    </location>
</feature>
<evidence type="ECO:0000256" key="3">
    <source>
        <dbReference type="ARBA" id="ARBA00022701"/>
    </source>
</evidence>
<feature type="compositionally biased region" description="Basic residues" evidence="8">
    <location>
        <begin position="1196"/>
        <end position="1208"/>
    </location>
</feature>
<feature type="compositionally biased region" description="Polar residues" evidence="8">
    <location>
        <begin position="624"/>
        <end position="648"/>
    </location>
</feature>
<dbReference type="PROSITE" id="PS51508">
    <property type="entry name" value="CKK"/>
    <property type="match status" value="1"/>
</dbReference>
<feature type="compositionally biased region" description="Polar residues" evidence="8">
    <location>
        <begin position="864"/>
        <end position="874"/>
    </location>
</feature>
<feature type="compositionally biased region" description="Low complexity" evidence="8">
    <location>
        <begin position="885"/>
        <end position="900"/>
    </location>
</feature>
<feature type="region of interest" description="Disordered" evidence="8">
    <location>
        <begin position="1157"/>
        <end position="1219"/>
    </location>
</feature>
<dbReference type="GO" id="GO:0007026">
    <property type="term" value="P:negative regulation of microtubule depolymerization"/>
    <property type="evidence" value="ECO:0007669"/>
    <property type="project" value="TreeGrafter"/>
</dbReference>
<dbReference type="InterPro" id="IPR014797">
    <property type="entry name" value="CKK_CAMSAP"/>
</dbReference>
<feature type="domain" description="CKK" evidence="10">
    <location>
        <begin position="1509"/>
        <end position="1643"/>
    </location>
</feature>
<dbReference type="GeneID" id="119641139"/>
<dbReference type="GO" id="GO:0031122">
    <property type="term" value="P:cytoplasmic microtubule organization"/>
    <property type="evidence" value="ECO:0007669"/>
    <property type="project" value="TreeGrafter"/>
</dbReference>
<dbReference type="GO" id="GO:0051011">
    <property type="term" value="F:microtubule minus-end binding"/>
    <property type="evidence" value="ECO:0007669"/>
    <property type="project" value="TreeGrafter"/>
</dbReference>
<dbReference type="Pfam" id="PF11971">
    <property type="entry name" value="CAMSAP_CH"/>
    <property type="match status" value="1"/>
</dbReference>
<dbReference type="GO" id="GO:0005516">
    <property type="term" value="F:calmodulin binding"/>
    <property type="evidence" value="ECO:0007669"/>
    <property type="project" value="InterPro"/>
</dbReference>
<comment type="subcellular location">
    <subcellularLocation>
        <location evidence="1">Cytoplasm</location>
        <location evidence="1">Cytoskeleton</location>
    </subcellularLocation>
</comment>
<protein>
    <submittedName>
        <fullName evidence="12">Patronin isoform X17</fullName>
    </submittedName>
</protein>
<dbReference type="RefSeq" id="XP_037895550.1">
    <property type="nucleotide sequence ID" value="XM_038039622.1"/>
</dbReference>
<feature type="coiled-coil region" evidence="7">
    <location>
        <begin position="724"/>
        <end position="751"/>
    </location>
</feature>
<dbReference type="PANTHER" id="PTHR21595">
    <property type="entry name" value="PATRONIN"/>
    <property type="match status" value="1"/>
</dbReference>
<comment type="similarity">
    <text evidence="6">Belongs to the CAMSAP1 family.</text>
</comment>
<dbReference type="InterPro" id="IPR058042">
    <property type="entry name" value="CAMSAP_N"/>
</dbReference>